<keyword evidence="2" id="KW-1185">Reference proteome</keyword>
<proteinExistence type="predicted"/>
<dbReference type="Proteomes" id="UP001595607">
    <property type="component" value="Unassembled WGS sequence"/>
</dbReference>
<comment type="caution">
    <text evidence="1">The sequence shown here is derived from an EMBL/GenBank/DDBJ whole genome shotgun (WGS) entry which is preliminary data.</text>
</comment>
<dbReference type="RefSeq" id="WP_189571180.1">
    <property type="nucleotide sequence ID" value="NZ_BMXU01000001.1"/>
</dbReference>
<sequence length="340" mass="37866">MRRGLIAISGAVAALAACGEPADTARSRPLEPLTEAVDAERLRQDGRLVAFLDGLWPERLARDPLRTAEWPFIDPSIPLTAGQAQQRKSMIESQLTELNRKFDREGLSPEGQLNFDLFSEVSLRDIALSEAALAAEDTPARREALSRYHIGAKADETEASFSVLTAEEDVRPLHHMPAVRLTLEPPTQPLVDGPVVPVFRSQIDFLEYRAGLALYEQLKTSEQRADLLPWYRTLALADLQLHGHSFSEEEALLVFRSRTGLGEEESRQVIETIRHQPDRHLAAFTGLLVILQAEADAKARLGPRYDPEAFAAALTSEGPLPAHLLSTHLQQWIDKQEQRL</sequence>
<dbReference type="EMBL" id="JBHRVA010000002">
    <property type="protein sequence ID" value="MFC3302668.1"/>
    <property type="molecule type" value="Genomic_DNA"/>
</dbReference>
<organism evidence="1 2">
    <name type="scientific">Parvularcula lutaonensis</name>
    <dbReference type="NCBI Taxonomy" id="491923"/>
    <lineage>
        <taxon>Bacteria</taxon>
        <taxon>Pseudomonadati</taxon>
        <taxon>Pseudomonadota</taxon>
        <taxon>Alphaproteobacteria</taxon>
        <taxon>Parvularculales</taxon>
        <taxon>Parvularculaceae</taxon>
        <taxon>Parvularcula</taxon>
    </lineage>
</organism>
<protein>
    <submittedName>
        <fullName evidence="1">DUF885 family protein</fullName>
    </submittedName>
</protein>
<evidence type="ECO:0000313" key="1">
    <source>
        <dbReference type="EMBL" id="MFC3302668.1"/>
    </source>
</evidence>
<name>A0ABV7MB28_9PROT</name>
<reference evidence="2" key="1">
    <citation type="journal article" date="2019" name="Int. J. Syst. Evol. Microbiol.">
        <title>The Global Catalogue of Microorganisms (GCM) 10K type strain sequencing project: providing services to taxonomists for standard genome sequencing and annotation.</title>
        <authorList>
            <consortium name="The Broad Institute Genomics Platform"/>
            <consortium name="The Broad Institute Genome Sequencing Center for Infectious Disease"/>
            <person name="Wu L."/>
            <person name="Ma J."/>
        </authorList>
    </citation>
    <scope>NUCLEOTIDE SEQUENCE [LARGE SCALE GENOMIC DNA]</scope>
    <source>
        <strain evidence="2">KCTC 22245</strain>
    </source>
</reference>
<gene>
    <name evidence="1" type="ORF">ACFONP_07975</name>
</gene>
<accession>A0ABV7MB28</accession>
<dbReference type="InterPro" id="IPR010281">
    <property type="entry name" value="DUF885"/>
</dbReference>
<dbReference type="PROSITE" id="PS51257">
    <property type="entry name" value="PROKAR_LIPOPROTEIN"/>
    <property type="match status" value="1"/>
</dbReference>
<evidence type="ECO:0000313" key="2">
    <source>
        <dbReference type="Proteomes" id="UP001595607"/>
    </source>
</evidence>
<dbReference type="Pfam" id="PF05960">
    <property type="entry name" value="DUF885"/>
    <property type="match status" value="1"/>
</dbReference>